<protein>
    <submittedName>
        <fullName evidence="2">Uncharacterized protein</fullName>
    </submittedName>
</protein>
<dbReference type="Proteomes" id="UP000238164">
    <property type="component" value="Chromosome 1"/>
</dbReference>
<evidence type="ECO:0000256" key="1">
    <source>
        <dbReference type="SAM" id="MobiDB-lite"/>
    </source>
</evidence>
<proteinExistence type="predicted"/>
<organism evidence="2 3">
    <name type="scientific">Micropruina glycogenica</name>
    <dbReference type="NCBI Taxonomy" id="75385"/>
    <lineage>
        <taxon>Bacteria</taxon>
        <taxon>Bacillati</taxon>
        <taxon>Actinomycetota</taxon>
        <taxon>Actinomycetes</taxon>
        <taxon>Propionibacteriales</taxon>
        <taxon>Nocardioidaceae</taxon>
        <taxon>Micropruina</taxon>
    </lineage>
</organism>
<evidence type="ECO:0000313" key="3">
    <source>
        <dbReference type="Proteomes" id="UP000238164"/>
    </source>
</evidence>
<dbReference type="EMBL" id="LT985188">
    <property type="protein sequence ID" value="SPD86653.1"/>
    <property type="molecule type" value="Genomic_DNA"/>
</dbReference>
<name>A0A2N9JFW9_9ACTN</name>
<dbReference type="KEGG" id="mgg:MPLG2_1617"/>
<keyword evidence="3" id="KW-1185">Reference proteome</keyword>
<accession>A0A2N9JFW9</accession>
<feature type="compositionally biased region" description="Polar residues" evidence="1">
    <location>
        <begin position="33"/>
        <end position="44"/>
    </location>
</feature>
<dbReference type="AlphaFoldDB" id="A0A2N9JFW9"/>
<evidence type="ECO:0000313" key="2">
    <source>
        <dbReference type="EMBL" id="SPD86653.1"/>
    </source>
</evidence>
<gene>
    <name evidence="2" type="ORF">MPLG2_1617</name>
</gene>
<sequence length="234" mass="25445">MRRGWREETSNMTQNSNLGEDDPLEVIGATPAETPTGTVLTSQPSDDDLDPEEKDFVMPRGRVGGTIALGVSQAVDNSEGGVSKTFFPQIMLAFGLGDAADRPLALRPDLGTGGRPVRPQARAVHRHRTLGPVDGGDRLRQQLDDAARAVLDRADRHGGVRTHLERSAGLAVPPLRAWARLRPGAGHRRHHWLHHHPADRPVRCEPRGLAVRHDRHGHHLGGVGLSDPVVRARA</sequence>
<reference evidence="2 3" key="1">
    <citation type="submission" date="2018-02" db="EMBL/GenBank/DDBJ databases">
        <authorList>
            <person name="Cohen D.B."/>
            <person name="Kent A.D."/>
        </authorList>
    </citation>
    <scope>NUCLEOTIDE SEQUENCE [LARGE SCALE GENOMIC DNA]</scope>
    <source>
        <strain evidence="2">1</strain>
    </source>
</reference>
<feature type="region of interest" description="Disordered" evidence="1">
    <location>
        <begin position="1"/>
        <end position="50"/>
    </location>
</feature>